<evidence type="ECO:0000256" key="8">
    <source>
        <dbReference type="ARBA" id="ARBA00022741"/>
    </source>
</evidence>
<keyword evidence="12" id="KW-0902">Two-component regulatory system</keyword>
<comment type="subcellular location">
    <subcellularLocation>
        <location evidence="2">Cell membrane</location>
        <topology evidence="2">Multi-pass membrane protein</topology>
    </subcellularLocation>
</comment>
<dbReference type="InterPro" id="IPR045671">
    <property type="entry name" value="NtrY-like_N"/>
</dbReference>
<evidence type="ECO:0000259" key="17">
    <source>
        <dbReference type="PROSITE" id="PS50112"/>
    </source>
</evidence>
<dbReference type="SMART" id="SM00304">
    <property type="entry name" value="HAMP"/>
    <property type="match status" value="2"/>
</dbReference>
<dbReference type="PANTHER" id="PTHR42878">
    <property type="entry name" value="TWO-COMPONENT HISTIDINE KINASE"/>
    <property type="match status" value="1"/>
</dbReference>
<name>A0A7W6JQZ8_9SPHN</name>
<protein>
    <recommendedName>
        <fullName evidence="3">histidine kinase</fullName>
        <ecNumber evidence="3">2.7.13.3</ecNumber>
    </recommendedName>
</protein>
<dbReference type="GO" id="GO:0005886">
    <property type="term" value="C:plasma membrane"/>
    <property type="evidence" value="ECO:0007669"/>
    <property type="project" value="UniProtKB-SubCell"/>
</dbReference>
<dbReference type="PIRSF" id="PIRSF037532">
    <property type="entry name" value="STHK_NtrY"/>
    <property type="match status" value="1"/>
</dbReference>
<dbReference type="Gene3D" id="1.10.287.130">
    <property type="match status" value="1"/>
</dbReference>
<keyword evidence="11 15" id="KW-1133">Transmembrane helix</keyword>
<evidence type="ECO:0000256" key="1">
    <source>
        <dbReference type="ARBA" id="ARBA00000085"/>
    </source>
</evidence>
<dbReference type="SMART" id="SM00387">
    <property type="entry name" value="HATPase_c"/>
    <property type="match status" value="1"/>
</dbReference>
<dbReference type="EC" id="2.7.13.3" evidence="3"/>
<evidence type="ECO:0000256" key="12">
    <source>
        <dbReference type="ARBA" id="ARBA00023012"/>
    </source>
</evidence>
<feature type="transmembrane region" description="Helical" evidence="15">
    <location>
        <begin position="25"/>
        <end position="45"/>
    </location>
</feature>
<feature type="region of interest" description="Disordered" evidence="14">
    <location>
        <begin position="728"/>
        <end position="752"/>
    </location>
</feature>
<dbReference type="PROSITE" id="PS50109">
    <property type="entry name" value="HIS_KIN"/>
    <property type="match status" value="1"/>
</dbReference>
<evidence type="ECO:0000256" key="14">
    <source>
        <dbReference type="SAM" id="MobiDB-lite"/>
    </source>
</evidence>
<dbReference type="GO" id="GO:0000156">
    <property type="term" value="F:phosphorelay response regulator activity"/>
    <property type="evidence" value="ECO:0007669"/>
    <property type="project" value="TreeGrafter"/>
</dbReference>
<feature type="domain" description="Histidine kinase" evidence="16">
    <location>
        <begin position="505"/>
        <end position="723"/>
    </location>
</feature>
<dbReference type="PROSITE" id="PS50885">
    <property type="entry name" value="HAMP"/>
    <property type="match status" value="1"/>
</dbReference>
<dbReference type="CDD" id="cd00082">
    <property type="entry name" value="HisKA"/>
    <property type="match status" value="1"/>
</dbReference>
<keyword evidence="6 19" id="KW-0808">Transferase</keyword>
<dbReference type="SMART" id="SM00388">
    <property type="entry name" value="HisKA"/>
    <property type="match status" value="1"/>
</dbReference>
<dbReference type="InterPro" id="IPR003660">
    <property type="entry name" value="HAMP_dom"/>
</dbReference>
<dbReference type="InterPro" id="IPR050351">
    <property type="entry name" value="BphY/WalK/GraS-like"/>
</dbReference>
<evidence type="ECO:0000256" key="10">
    <source>
        <dbReference type="ARBA" id="ARBA00022840"/>
    </source>
</evidence>
<sequence>MDAVAAESLIEATLPQKRRVAPTRLLEVVVVALAIATPVATFLFVRNFSHQVFNPGVAASLLLANLLPYVALIVLIGRRIAIHRAAKSALAGGGRLHVQLVAVFTLMASIPIVLTVIAASVMFQSGVQLWGSDRARSAFNATTDLAKEGRGLVAQRWATEARTMVDDLTNLYPKIPVDSAAFQRSLLEQLYYRSFDQAVVFRVVGGKQVEAMYTWEAPPAKVFAARVSGQVLNLLKDEQSYTNFDADKQWVVTPVDRAQNVFLYVANSVNVGFMSRQNSSADRIVAEFNALQARSRALQLQFNAVLFGVALLIVSIATWIALAVADRLVKPVEQLVTAARRVAGGDLAVRVDIPQTGDEISTLGNAFNGMTERLEQQTGALRTANAQLESRRVLIEAVMSGVSAGVISIDAQRKVRLINESAIELLHQGERELVGHPLVELAPELNDLLDTGDREAVIQLGTGGDARTLAVKVTSDEAGKVLTFDDITQQLNDQRRAAWSDVARRIAHEIKNPLTPIQLAAERLKRRYGKKIEPEDGTFAQLTDTIVRQVGDLRRMVDEFSSFARMPKPMFRQELLLDIARQAMFLHEVAHPTVRFEMDVPDTVPGLICDRRQIGQAFTNIVKNAVEAIEARGEGEALPQGHIVMTISPESEGKITLTLADNGIGLPVERDRIVEPYMTTRSRGTGLGLAIVKKIVEEHFGTIGFTDRPGGGTLVTICFDTDQLAEMVSSPEGEGGEEPRPAVLTRTGSAKS</sequence>
<dbReference type="Gene3D" id="3.30.565.10">
    <property type="entry name" value="Histidine kinase-like ATPase, C-terminal domain"/>
    <property type="match status" value="1"/>
</dbReference>
<keyword evidence="5" id="KW-0597">Phosphoprotein</keyword>
<evidence type="ECO:0000256" key="13">
    <source>
        <dbReference type="ARBA" id="ARBA00023136"/>
    </source>
</evidence>
<dbReference type="Gene3D" id="6.10.340.10">
    <property type="match status" value="1"/>
</dbReference>
<dbReference type="Pfam" id="PF00989">
    <property type="entry name" value="PAS"/>
    <property type="match status" value="1"/>
</dbReference>
<evidence type="ECO:0000256" key="2">
    <source>
        <dbReference type="ARBA" id="ARBA00004651"/>
    </source>
</evidence>
<gene>
    <name evidence="19" type="ORF">GGR46_001471</name>
</gene>
<dbReference type="InterPro" id="IPR013767">
    <property type="entry name" value="PAS_fold"/>
</dbReference>
<dbReference type="GO" id="GO:0030295">
    <property type="term" value="F:protein kinase activator activity"/>
    <property type="evidence" value="ECO:0007669"/>
    <property type="project" value="TreeGrafter"/>
</dbReference>
<dbReference type="InterPro" id="IPR005467">
    <property type="entry name" value="His_kinase_dom"/>
</dbReference>
<evidence type="ECO:0000259" key="18">
    <source>
        <dbReference type="PROSITE" id="PS50885"/>
    </source>
</evidence>
<evidence type="ECO:0000256" key="7">
    <source>
        <dbReference type="ARBA" id="ARBA00022692"/>
    </source>
</evidence>
<dbReference type="InterPro" id="IPR036890">
    <property type="entry name" value="HATPase_C_sf"/>
</dbReference>
<dbReference type="Pfam" id="PF19312">
    <property type="entry name" value="NtrY_N"/>
    <property type="match status" value="1"/>
</dbReference>
<feature type="domain" description="PAS" evidence="17">
    <location>
        <begin position="391"/>
        <end position="457"/>
    </location>
</feature>
<dbReference type="InterPro" id="IPR003594">
    <property type="entry name" value="HATPase_dom"/>
</dbReference>
<dbReference type="RefSeq" id="WP_183995993.1">
    <property type="nucleotide sequence ID" value="NZ_JACIEH010000001.1"/>
</dbReference>
<dbReference type="GO" id="GO:0006355">
    <property type="term" value="P:regulation of DNA-templated transcription"/>
    <property type="evidence" value="ECO:0007669"/>
    <property type="project" value="InterPro"/>
</dbReference>
<dbReference type="EMBL" id="JACIEH010000001">
    <property type="protein sequence ID" value="MBB4097938.1"/>
    <property type="molecule type" value="Genomic_DNA"/>
</dbReference>
<evidence type="ECO:0000256" key="15">
    <source>
        <dbReference type="SAM" id="Phobius"/>
    </source>
</evidence>
<keyword evidence="4" id="KW-1003">Cell membrane</keyword>
<dbReference type="InterPro" id="IPR000014">
    <property type="entry name" value="PAS"/>
</dbReference>
<dbReference type="PANTHER" id="PTHR42878:SF7">
    <property type="entry name" value="SENSOR HISTIDINE KINASE GLRK"/>
    <property type="match status" value="1"/>
</dbReference>
<evidence type="ECO:0000256" key="4">
    <source>
        <dbReference type="ARBA" id="ARBA00022475"/>
    </source>
</evidence>
<dbReference type="CDD" id="cd06225">
    <property type="entry name" value="HAMP"/>
    <property type="match status" value="1"/>
</dbReference>
<reference evidence="19 20" key="1">
    <citation type="submission" date="2020-08" db="EMBL/GenBank/DDBJ databases">
        <title>Genomic Encyclopedia of Type Strains, Phase IV (KMG-IV): sequencing the most valuable type-strain genomes for metagenomic binning, comparative biology and taxonomic classification.</title>
        <authorList>
            <person name="Goeker M."/>
        </authorList>
    </citation>
    <scope>NUCLEOTIDE SEQUENCE [LARGE SCALE GENOMIC DNA]</scope>
    <source>
        <strain evidence="19 20">DSM 101806</strain>
    </source>
</reference>
<organism evidence="19 20">
    <name type="scientific">Sphingomonas kyeonggiensis</name>
    <dbReference type="NCBI Taxonomy" id="1268553"/>
    <lineage>
        <taxon>Bacteria</taxon>
        <taxon>Pseudomonadati</taxon>
        <taxon>Pseudomonadota</taxon>
        <taxon>Alphaproteobacteria</taxon>
        <taxon>Sphingomonadales</taxon>
        <taxon>Sphingomonadaceae</taxon>
        <taxon>Sphingomonas</taxon>
    </lineage>
</organism>
<dbReference type="GO" id="GO:0005524">
    <property type="term" value="F:ATP binding"/>
    <property type="evidence" value="ECO:0007669"/>
    <property type="project" value="UniProtKB-KW"/>
</dbReference>
<dbReference type="SUPFAM" id="SSF55785">
    <property type="entry name" value="PYP-like sensor domain (PAS domain)"/>
    <property type="match status" value="1"/>
</dbReference>
<accession>A0A7W6JQZ8</accession>
<dbReference type="SUPFAM" id="SSF158472">
    <property type="entry name" value="HAMP domain-like"/>
    <property type="match status" value="1"/>
</dbReference>
<evidence type="ECO:0000256" key="6">
    <source>
        <dbReference type="ARBA" id="ARBA00022679"/>
    </source>
</evidence>
<evidence type="ECO:0000256" key="5">
    <source>
        <dbReference type="ARBA" id="ARBA00022553"/>
    </source>
</evidence>
<dbReference type="Gene3D" id="3.30.450.20">
    <property type="entry name" value="PAS domain"/>
    <property type="match status" value="1"/>
</dbReference>
<evidence type="ECO:0000256" key="11">
    <source>
        <dbReference type="ARBA" id="ARBA00022989"/>
    </source>
</evidence>
<feature type="transmembrane region" description="Helical" evidence="15">
    <location>
        <begin position="304"/>
        <end position="325"/>
    </location>
</feature>
<feature type="domain" description="HAMP" evidence="18">
    <location>
        <begin position="326"/>
        <end position="379"/>
    </location>
</feature>
<keyword evidence="8" id="KW-0547">Nucleotide-binding</keyword>
<evidence type="ECO:0000256" key="3">
    <source>
        <dbReference type="ARBA" id="ARBA00012438"/>
    </source>
</evidence>
<dbReference type="InterPro" id="IPR036097">
    <property type="entry name" value="HisK_dim/P_sf"/>
</dbReference>
<dbReference type="PRINTS" id="PR00344">
    <property type="entry name" value="BCTRLSENSOR"/>
</dbReference>
<dbReference type="InterPro" id="IPR004358">
    <property type="entry name" value="Sig_transdc_His_kin-like_C"/>
</dbReference>
<dbReference type="Pfam" id="PF00672">
    <property type="entry name" value="HAMP"/>
    <property type="match status" value="1"/>
</dbReference>
<keyword evidence="13 15" id="KW-0472">Membrane</keyword>
<comment type="catalytic activity">
    <reaction evidence="1">
        <text>ATP + protein L-histidine = ADP + protein N-phospho-L-histidine.</text>
        <dbReference type="EC" id="2.7.13.3"/>
    </reaction>
</comment>
<dbReference type="PROSITE" id="PS50112">
    <property type="entry name" value="PAS"/>
    <property type="match status" value="1"/>
</dbReference>
<dbReference type="InterPro" id="IPR017232">
    <property type="entry name" value="NtrY"/>
</dbReference>
<proteinExistence type="predicted"/>
<evidence type="ECO:0000259" key="16">
    <source>
        <dbReference type="PROSITE" id="PS50109"/>
    </source>
</evidence>
<keyword evidence="7 15" id="KW-0812">Transmembrane</keyword>
<keyword evidence="9 19" id="KW-0418">Kinase</keyword>
<dbReference type="Pfam" id="PF00512">
    <property type="entry name" value="HisKA"/>
    <property type="match status" value="1"/>
</dbReference>
<dbReference type="InterPro" id="IPR003661">
    <property type="entry name" value="HisK_dim/P_dom"/>
</dbReference>
<keyword evidence="10" id="KW-0067">ATP-binding</keyword>
<dbReference type="GO" id="GO:0000155">
    <property type="term" value="F:phosphorelay sensor kinase activity"/>
    <property type="evidence" value="ECO:0007669"/>
    <property type="project" value="InterPro"/>
</dbReference>
<dbReference type="AlphaFoldDB" id="A0A7W6JQZ8"/>
<comment type="caution">
    <text evidence="19">The sequence shown here is derived from an EMBL/GenBank/DDBJ whole genome shotgun (WGS) entry which is preliminary data.</text>
</comment>
<evidence type="ECO:0000313" key="19">
    <source>
        <dbReference type="EMBL" id="MBB4097938.1"/>
    </source>
</evidence>
<dbReference type="Pfam" id="PF02518">
    <property type="entry name" value="HATPase_c"/>
    <property type="match status" value="1"/>
</dbReference>
<dbReference type="InterPro" id="IPR035965">
    <property type="entry name" value="PAS-like_dom_sf"/>
</dbReference>
<evidence type="ECO:0000256" key="9">
    <source>
        <dbReference type="ARBA" id="ARBA00022777"/>
    </source>
</evidence>
<feature type="transmembrane region" description="Helical" evidence="15">
    <location>
        <begin position="57"/>
        <end position="77"/>
    </location>
</feature>
<dbReference type="SUPFAM" id="SSF55874">
    <property type="entry name" value="ATPase domain of HSP90 chaperone/DNA topoisomerase II/histidine kinase"/>
    <property type="match status" value="1"/>
</dbReference>
<dbReference type="Proteomes" id="UP000557392">
    <property type="component" value="Unassembled WGS sequence"/>
</dbReference>
<dbReference type="CDD" id="cd00130">
    <property type="entry name" value="PAS"/>
    <property type="match status" value="1"/>
</dbReference>
<dbReference type="GO" id="GO:0007234">
    <property type="term" value="P:osmosensory signaling via phosphorelay pathway"/>
    <property type="evidence" value="ECO:0007669"/>
    <property type="project" value="TreeGrafter"/>
</dbReference>
<keyword evidence="20" id="KW-1185">Reference proteome</keyword>
<evidence type="ECO:0000313" key="20">
    <source>
        <dbReference type="Proteomes" id="UP000557392"/>
    </source>
</evidence>
<dbReference type="SUPFAM" id="SSF47384">
    <property type="entry name" value="Homodimeric domain of signal transducing histidine kinase"/>
    <property type="match status" value="1"/>
</dbReference>